<dbReference type="SFLD" id="SFLDG01137">
    <property type="entry name" value="C1.6.1:_Phosphoserine_Phosphat"/>
    <property type="match status" value="1"/>
</dbReference>
<dbReference type="CDD" id="cd07500">
    <property type="entry name" value="HAD_PSP"/>
    <property type="match status" value="1"/>
</dbReference>
<evidence type="ECO:0000313" key="16">
    <source>
        <dbReference type="Proteomes" id="UP000617734"/>
    </source>
</evidence>
<dbReference type="SFLD" id="SFLDF00029">
    <property type="entry name" value="phosphoserine_phosphatase"/>
    <property type="match status" value="1"/>
</dbReference>
<comment type="catalytic activity">
    <reaction evidence="12">
        <text>O-phospho-D-serine + H2O = D-serine + phosphate</text>
        <dbReference type="Rhea" id="RHEA:24873"/>
        <dbReference type="ChEBI" id="CHEBI:15377"/>
        <dbReference type="ChEBI" id="CHEBI:35247"/>
        <dbReference type="ChEBI" id="CHEBI:43474"/>
        <dbReference type="ChEBI" id="CHEBI:58680"/>
        <dbReference type="EC" id="3.1.3.3"/>
    </reaction>
</comment>
<organism evidence="15 16">
    <name type="scientific">Kitasatospora indigofera</name>
    <dbReference type="NCBI Taxonomy" id="67307"/>
    <lineage>
        <taxon>Bacteria</taxon>
        <taxon>Bacillati</taxon>
        <taxon>Actinomycetota</taxon>
        <taxon>Actinomycetes</taxon>
        <taxon>Kitasatosporales</taxon>
        <taxon>Streptomycetaceae</taxon>
        <taxon>Kitasatospora</taxon>
    </lineage>
</organism>
<evidence type="ECO:0000313" key="15">
    <source>
        <dbReference type="EMBL" id="GHH58556.1"/>
    </source>
</evidence>
<dbReference type="InterPro" id="IPR050582">
    <property type="entry name" value="HAD-like_SerB"/>
</dbReference>
<proteinExistence type="inferred from homology"/>
<dbReference type="GeneID" id="95350575"/>
<dbReference type="GO" id="GO:0036424">
    <property type="term" value="F:L-phosphoserine phosphatase activity"/>
    <property type="evidence" value="ECO:0007669"/>
    <property type="project" value="InterPro"/>
</dbReference>
<dbReference type="GO" id="GO:0000287">
    <property type="term" value="F:magnesium ion binding"/>
    <property type="evidence" value="ECO:0007669"/>
    <property type="project" value="TreeGrafter"/>
</dbReference>
<dbReference type="InterPro" id="IPR004469">
    <property type="entry name" value="PSP"/>
</dbReference>
<dbReference type="EMBL" id="BNBO01000001">
    <property type="protein sequence ID" value="GHH58556.1"/>
    <property type="molecule type" value="Genomic_DNA"/>
</dbReference>
<evidence type="ECO:0000256" key="11">
    <source>
        <dbReference type="ARBA" id="ARBA00048138"/>
    </source>
</evidence>
<name>A0A919KJ81_9ACTN</name>
<dbReference type="Gene3D" id="3.40.50.1000">
    <property type="entry name" value="HAD superfamily/HAD-like"/>
    <property type="match status" value="1"/>
</dbReference>
<keyword evidence="5" id="KW-0028">Amino-acid biosynthesis</keyword>
<dbReference type="AlphaFoldDB" id="A0A919KJ81"/>
<evidence type="ECO:0000256" key="1">
    <source>
        <dbReference type="ARBA" id="ARBA00001946"/>
    </source>
</evidence>
<feature type="active site" description="Nucleophile" evidence="13">
    <location>
        <position position="202"/>
    </location>
</feature>
<keyword evidence="7" id="KW-0378">Hydrolase</keyword>
<evidence type="ECO:0000256" key="10">
    <source>
        <dbReference type="ARBA" id="ARBA00031693"/>
    </source>
</evidence>
<reference evidence="15" key="2">
    <citation type="submission" date="2020-09" db="EMBL/GenBank/DDBJ databases">
        <authorList>
            <person name="Sun Q."/>
            <person name="Ohkuma M."/>
        </authorList>
    </citation>
    <scope>NUCLEOTIDE SEQUENCE</scope>
    <source>
        <strain evidence="15">JCM 4646</strain>
    </source>
</reference>
<comment type="similarity">
    <text evidence="3">Belongs to the HAD-like hydrolase superfamily. SerB family.</text>
</comment>
<dbReference type="SUPFAM" id="SSF56784">
    <property type="entry name" value="HAD-like"/>
    <property type="match status" value="1"/>
</dbReference>
<evidence type="ECO:0000256" key="9">
    <source>
        <dbReference type="ARBA" id="ARBA00023299"/>
    </source>
</evidence>
<dbReference type="RefSeq" id="WP_190208652.1">
    <property type="nucleotide sequence ID" value="NZ_BNBO01000001.1"/>
</dbReference>
<feature type="domain" description="ACT" evidence="14">
    <location>
        <begin position="25"/>
        <end position="108"/>
    </location>
</feature>
<dbReference type="InterPro" id="IPR049148">
    <property type="entry name" value="PSP_ACT"/>
</dbReference>
<dbReference type="CDD" id="cd04870">
    <property type="entry name" value="ACT_PSP_1"/>
    <property type="match status" value="1"/>
</dbReference>
<evidence type="ECO:0000259" key="14">
    <source>
        <dbReference type="PROSITE" id="PS51671"/>
    </source>
</evidence>
<reference evidence="15" key="1">
    <citation type="journal article" date="2014" name="Int. J. Syst. Evol. Microbiol.">
        <title>Complete genome sequence of Corynebacterium casei LMG S-19264T (=DSM 44701T), isolated from a smear-ripened cheese.</title>
        <authorList>
            <consortium name="US DOE Joint Genome Institute (JGI-PGF)"/>
            <person name="Walter F."/>
            <person name="Albersmeier A."/>
            <person name="Kalinowski J."/>
            <person name="Ruckert C."/>
        </authorList>
    </citation>
    <scope>NUCLEOTIDE SEQUENCE</scope>
    <source>
        <strain evidence="15">JCM 4646</strain>
    </source>
</reference>
<dbReference type="SFLD" id="SFLDG01136">
    <property type="entry name" value="C1.6:_Phosphoserine_Phosphatas"/>
    <property type="match status" value="1"/>
</dbReference>
<dbReference type="PANTHER" id="PTHR43344:SF2">
    <property type="entry name" value="PHOSPHOSERINE PHOSPHATASE"/>
    <property type="match status" value="1"/>
</dbReference>
<dbReference type="InterPro" id="IPR036412">
    <property type="entry name" value="HAD-like_sf"/>
</dbReference>
<dbReference type="SUPFAM" id="SSF55021">
    <property type="entry name" value="ACT-like"/>
    <property type="match status" value="1"/>
</dbReference>
<evidence type="ECO:0000256" key="5">
    <source>
        <dbReference type="ARBA" id="ARBA00022605"/>
    </source>
</evidence>
<keyword evidence="6" id="KW-0479">Metal-binding</keyword>
<comment type="catalytic activity">
    <reaction evidence="11">
        <text>O-phospho-L-serine + H2O = L-serine + phosphate</text>
        <dbReference type="Rhea" id="RHEA:21208"/>
        <dbReference type="ChEBI" id="CHEBI:15377"/>
        <dbReference type="ChEBI" id="CHEBI:33384"/>
        <dbReference type="ChEBI" id="CHEBI:43474"/>
        <dbReference type="ChEBI" id="CHEBI:57524"/>
        <dbReference type="EC" id="3.1.3.3"/>
    </reaction>
</comment>
<keyword evidence="9" id="KW-0718">Serine biosynthesis</keyword>
<dbReference type="NCBIfam" id="TIGR00338">
    <property type="entry name" value="serB"/>
    <property type="match status" value="1"/>
</dbReference>
<dbReference type="InterPro" id="IPR045865">
    <property type="entry name" value="ACT-like_dom_sf"/>
</dbReference>
<dbReference type="Gene3D" id="3.30.70.260">
    <property type="match status" value="2"/>
</dbReference>
<dbReference type="PROSITE" id="PS51671">
    <property type="entry name" value="ACT"/>
    <property type="match status" value="1"/>
</dbReference>
<dbReference type="InterPro" id="IPR023214">
    <property type="entry name" value="HAD_sf"/>
</dbReference>
<evidence type="ECO:0000256" key="13">
    <source>
        <dbReference type="PIRSR" id="PIRSR604469-1"/>
    </source>
</evidence>
<comment type="cofactor">
    <cofactor evidence="1">
        <name>Mg(2+)</name>
        <dbReference type="ChEBI" id="CHEBI:18420"/>
    </cofactor>
</comment>
<evidence type="ECO:0000256" key="6">
    <source>
        <dbReference type="ARBA" id="ARBA00022723"/>
    </source>
</evidence>
<dbReference type="GO" id="GO:0006564">
    <property type="term" value="P:L-serine biosynthetic process"/>
    <property type="evidence" value="ECO:0007669"/>
    <property type="project" value="UniProtKB-KW"/>
</dbReference>
<dbReference type="Proteomes" id="UP000617734">
    <property type="component" value="Unassembled WGS sequence"/>
</dbReference>
<protein>
    <recommendedName>
        <fullName evidence="4">phosphoserine phosphatase</fullName>
        <ecNumber evidence="4">3.1.3.3</ecNumber>
    </recommendedName>
    <alternativeName>
        <fullName evidence="10">O-phosphoserine phosphohydrolase</fullName>
    </alternativeName>
</protein>
<gene>
    <name evidence="15" type="ORF">GCM10018781_00140</name>
</gene>
<dbReference type="Pfam" id="PF21086">
    <property type="entry name" value="ACT_PSP_2"/>
    <property type="match status" value="1"/>
</dbReference>
<dbReference type="FunFam" id="3.40.50.1000:FF:000041">
    <property type="entry name" value="Phosphoserine phosphatase SerB"/>
    <property type="match status" value="1"/>
</dbReference>
<accession>A0A919KJ81</accession>
<dbReference type="NCBIfam" id="TIGR01488">
    <property type="entry name" value="HAD-SF-IB"/>
    <property type="match status" value="1"/>
</dbReference>
<evidence type="ECO:0000256" key="4">
    <source>
        <dbReference type="ARBA" id="ARBA00012640"/>
    </source>
</evidence>
<evidence type="ECO:0000256" key="2">
    <source>
        <dbReference type="ARBA" id="ARBA00005135"/>
    </source>
</evidence>
<evidence type="ECO:0000256" key="12">
    <source>
        <dbReference type="ARBA" id="ARBA00048523"/>
    </source>
</evidence>
<evidence type="ECO:0000256" key="8">
    <source>
        <dbReference type="ARBA" id="ARBA00022842"/>
    </source>
</evidence>
<comment type="pathway">
    <text evidence="2">Amino-acid biosynthesis; L-serine biosynthesis; L-serine from 3-phospho-D-glycerate: step 3/3.</text>
</comment>
<comment type="caution">
    <text evidence="15">The sequence shown here is derived from an EMBL/GenBank/DDBJ whole genome shotgun (WGS) entry which is preliminary data.</text>
</comment>
<evidence type="ECO:0000256" key="3">
    <source>
        <dbReference type="ARBA" id="ARBA00009184"/>
    </source>
</evidence>
<keyword evidence="16" id="KW-1185">Reference proteome</keyword>
<sequence length="420" mass="44366">MNASLPAAEPVPSPQPRTDDERTLLVKVFGKDRPGITAGLFATLADFAVDVIDIEQMVTRGRITLCALITPPAGGSPGVEGALRATVHRWAEELKLQAEIISGTGDNRPRREGRSHVTVLGHPLTAAAVAALTTRITSAGGNIDRVFRLAKYPVTAVELAVSGVPTDELRAELAVEAATQRVDIAVVQAGLQRRAKRLVVMDVDSTLIQDEVIELFAAHAGCEAKVAEVTAAAMAGELDFAESLRARVALLAGLDASVTEKVRAEVRLTPGARTLIRTLQRLGFQVAIVSGGFTQVTDHLVEQLGLDFAAANTLEVVDGKFTGRVTGEIVDRAGKARWLARFAEQAKVPLEQTVAIGDGANDLDMLNAAGLGVAFNAKPVVRQAADTAVNVPFLDTVLYLLGITREEVEAADALDGTPTE</sequence>
<evidence type="ECO:0000256" key="7">
    <source>
        <dbReference type="ARBA" id="ARBA00022801"/>
    </source>
</evidence>
<dbReference type="SFLD" id="SFLDS00003">
    <property type="entry name" value="Haloacid_Dehalogenase"/>
    <property type="match status" value="1"/>
</dbReference>
<dbReference type="Pfam" id="PF12710">
    <property type="entry name" value="HAD"/>
    <property type="match status" value="1"/>
</dbReference>
<dbReference type="GO" id="GO:0005737">
    <property type="term" value="C:cytoplasm"/>
    <property type="evidence" value="ECO:0007669"/>
    <property type="project" value="TreeGrafter"/>
</dbReference>
<feature type="active site" description="Proton donor" evidence="13">
    <location>
        <position position="204"/>
    </location>
</feature>
<dbReference type="PANTHER" id="PTHR43344">
    <property type="entry name" value="PHOSPHOSERINE PHOSPHATASE"/>
    <property type="match status" value="1"/>
</dbReference>
<dbReference type="InterPro" id="IPR002912">
    <property type="entry name" value="ACT_dom"/>
</dbReference>
<dbReference type="EC" id="3.1.3.3" evidence="4"/>
<dbReference type="Pfam" id="PF13740">
    <property type="entry name" value="ACT_6"/>
    <property type="match status" value="1"/>
</dbReference>
<keyword evidence="8" id="KW-0460">Magnesium</keyword>